<gene>
    <name evidence="1" type="ORF">JKP88DRAFT_255717</name>
</gene>
<dbReference type="EMBL" id="JAFCMP010000192">
    <property type="protein sequence ID" value="KAG5183666.1"/>
    <property type="molecule type" value="Genomic_DNA"/>
</dbReference>
<keyword evidence="2" id="KW-1185">Reference proteome</keyword>
<accession>A0A835YY05</accession>
<comment type="caution">
    <text evidence="1">The sequence shown here is derived from an EMBL/GenBank/DDBJ whole genome shotgun (WGS) entry which is preliminary data.</text>
</comment>
<evidence type="ECO:0000313" key="1">
    <source>
        <dbReference type="EMBL" id="KAG5183666.1"/>
    </source>
</evidence>
<organism evidence="1 2">
    <name type="scientific">Tribonema minus</name>
    <dbReference type="NCBI Taxonomy" id="303371"/>
    <lineage>
        <taxon>Eukaryota</taxon>
        <taxon>Sar</taxon>
        <taxon>Stramenopiles</taxon>
        <taxon>Ochrophyta</taxon>
        <taxon>PX clade</taxon>
        <taxon>Xanthophyceae</taxon>
        <taxon>Tribonematales</taxon>
        <taxon>Tribonemataceae</taxon>
        <taxon>Tribonema</taxon>
    </lineage>
</organism>
<dbReference type="AlphaFoldDB" id="A0A835YY05"/>
<protein>
    <submittedName>
        <fullName evidence="1">Uncharacterized protein</fullName>
    </submittedName>
</protein>
<evidence type="ECO:0000313" key="2">
    <source>
        <dbReference type="Proteomes" id="UP000664859"/>
    </source>
</evidence>
<dbReference type="Proteomes" id="UP000664859">
    <property type="component" value="Unassembled WGS sequence"/>
</dbReference>
<reference evidence="1" key="1">
    <citation type="submission" date="2021-02" db="EMBL/GenBank/DDBJ databases">
        <title>First Annotated Genome of the Yellow-green Alga Tribonema minus.</title>
        <authorList>
            <person name="Mahan K.M."/>
        </authorList>
    </citation>
    <scope>NUCLEOTIDE SEQUENCE</scope>
    <source>
        <strain evidence="1">UTEX B ZZ1240</strain>
    </source>
</reference>
<proteinExistence type="predicted"/>
<sequence length="455" mass="48526">MSLANLGAVHANTDANIVVESVGKLATDDAISTALAAVYQSKLDAVQESSSTHAMFGAMEVSNVVRDLTTPVPHVVPSVTSVVAQESPQQETPSQATVVVSEAIDDASPSPEPAVSEPILETLVVQPAVEQEVAVADNDAVSAAASATTEPAADTTAQSSVDAVSESSSALLTRVLEGLESGSMTAKEAMELLTPLTKMTAVRGDRAIQKANFTAEQLQDNQSIIDGTSVLGSIRRPNLAKQMQVGCSKQGEDLFKRLTELKAKTDANMDTHGKATLVSKQNSPTRVTLERHATRVKRTQPDRRAKRDRGTTFEVLATLSGSGQDFLDAVRSLALGTESEAKILAVVEPFLNVPNEQLGMTVEEVAAAHNSNIISGALNALQARVILTTLRYSSSITYRHLSSGGGRCGVSCQWRVGLLCSHDGGSREQPRHVRPASVCDWVRRLRNWTRVRGWR</sequence>
<name>A0A835YY05_9STRA</name>